<dbReference type="PANTHER" id="PTHR34404:SF2">
    <property type="entry name" value="CONSERVED SERINE RICH PROTEIN"/>
    <property type="match status" value="1"/>
</dbReference>
<dbReference type="Proteomes" id="UP000321805">
    <property type="component" value="Chromosome"/>
</dbReference>
<dbReference type="EMBL" id="CP042430">
    <property type="protein sequence ID" value="QEC47477.1"/>
    <property type="molecule type" value="Genomic_DNA"/>
</dbReference>
<dbReference type="PANTHER" id="PTHR34404">
    <property type="entry name" value="REGULATORY PROTEIN, FMDB FAMILY"/>
    <property type="match status" value="1"/>
</dbReference>
<organism evidence="3 4">
    <name type="scientific">Baekduia soli</name>
    <dbReference type="NCBI Taxonomy" id="496014"/>
    <lineage>
        <taxon>Bacteria</taxon>
        <taxon>Bacillati</taxon>
        <taxon>Actinomycetota</taxon>
        <taxon>Thermoleophilia</taxon>
        <taxon>Solirubrobacterales</taxon>
        <taxon>Baekduiaceae</taxon>
        <taxon>Baekduia</taxon>
    </lineage>
</organism>
<gene>
    <name evidence="3" type="ORF">FSW04_07720</name>
</gene>
<name>A0A5B8U356_9ACTN</name>
<dbReference type="RefSeq" id="WP_146917975.1">
    <property type="nucleotide sequence ID" value="NZ_CP042430.1"/>
</dbReference>
<reference evidence="3" key="1">
    <citation type="journal article" date="2018" name="J. Microbiol.">
        <title>Baekduia soli gen. nov., sp. nov., a novel bacterium isolated from the soil of Baekdu Mountain and proposal of a novel family name, Baekduiaceae fam. nov.</title>
        <authorList>
            <person name="An D.S."/>
            <person name="Siddiqi M.Z."/>
            <person name="Kim K.H."/>
            <person name="Yu H.S."/>
            <person name="Im W.T."/>
        </authorList>
    </citation>
    <scope>NUCLEOTIDE SEQUENCE [LARGE SCALE GENOMIC DNA]</scope>
    <source>
        <strain evidence="3">BR7-21</strain>
    </source>
</reference>
<evidence type="ECO:0000313" key="4">
    <source>
        <dbReference type="Proteomes" id="UP000321805"/>
    </source>
</evidence>
<dbReference type="NCBIfam" id="TIGR02605">
    <property type="entry name" value="CxxC_CxxC_SSSS"/>
    <property type="match status" value="1"/>
</dbReference>
<evidence type="ECO:0000256" key="1">
    <source>
        <dbReference type="SAM" id="MobiDB-lite"/>
    </source>
</evidence>
<dbReference type="InterPro" id="IPR013429">
    <property type="entry name" value="Regulatory_FmdB_Zinc_ribbon"/>
</dbReference>
<feature type="domain" description="Putative regulatory protein FmdB zinc ribbon" evidence="2">
    <location>
        <begin position="1"/>
        <end position="40"/>
    </location>
</feature>
<dbReference type="KEGG" id="bsol:FSW04_07720"/>
<feature type="region of interest" description="Disordered" evidence="1">
    <location>
        <begin position="46"/>
        <end position="122"/>
    </location>
</feature>
<evidence type="ECO:0000313" key="3">
    <source>
        <dbReference type="EMBL" id="QEC47477.1"/>
    </source>
</evidence>
<dbReference type="AlphaFoldDB" id="A0A5B8U356"/>
<dbReference type="OrthoDB" id="9813321at2"/>
<reference evidence="3" key="2">
    <citation type="submission" date="2019-08" db="EMBL/GenBank/DDBJ databases">
        <authorList>
            <person name="Im W.-T."/>
        </authorList>
    </citation>
    <scope>NUCLEOTIDE SEQUENCE</scope>
    <source>
        <strain evidence="3">BR7-21</strain>
    </source>
</reference>
<protein>
    <submittedName>
        <fullName evidence="3">Zinc ribbon domain-containing protein</fullName>
    </submittedName>
</protein>
<dbReference type="SMART" id="SM00834">
    <property type="entry name" value="CxxC_CXXC_SSSS"/>
    <property type="match status" value="1"/>
</dbReference>
<evidence type="ECO:0000259" key="2">
    <source>
        <dbReference type="SMART" id="SM00834"/>
    </source>
</evidence>
<feature type="compositionally biased region" description="Basic and acidic residues" evidence="1">
    <location>
        <begin position="64"/>
        <end position="113"/>
    </location>
</feature>
<accession>A0A5B8U356</accession>
<proteinExistence type="predicted"/>
<dbReference type="Pfam" id="PF09723">
    <property type="entry name" value="Zn_ribbon_8"/>
    <property type="match status" value="1"/>
</dbReference>
<sequence length="122" mass="13505">MPIYEYRRPNGTTFEVLQSMADDPLTEDPETGVPVERVLHAPAIHFKGKGFYNTDYGTKRRNRELRESAESGADKHEAKQAEKAKESKDSSDKAPKAESKAKDSGSSKPEKKSSSSSSSKKK</sequence>
<keyword evidence="4" id="KW-1185">Reference proteome</keyword>